<accession>A0A0B6ASZ1</accession>
<reference evidence="1 2" key="1">
    <citation type="journal article" date="2015" name="Genome Announc.">
        <title>Complete genome sequences for 35 biothreat assay-relevant bacillus species.</title>
        <authorList>
            <person name="Johnson S.L."/>
            <person name="Daligault H.E."/>
            <person name="Davenport K.W."/>
            <person name="Jaissle J."/>
            <person name="Frey K.G."/>
            <person name="Ladner J.T."/>
            <person name="Broomall S.M."/>
            <person name="Bishop-Lilly K.A."/>
            <person name="Bruce D.C."/>
            <person name="Gibbons H.S."/>
            <person name="Coyne S.R."/>
            <person name="Lo C.C."/>
            <person name="Meincke L."/>
            <person name="Munk A.C."/>
            <person name="Koroleva G.I."/>
            <person name="Rosenzweig C.N."/>
            <person name="Palacios G.F."/>
            <person name="Redden C.L."/>
            <person name="Minogue T.D."/>
            <person name="Chain P.S."/>
        </authorList>
    </citation>
    <scope>NUCLEOTIDE SEQUENCE [LARGE SCALE GENOMIC DNA]</scope>
    <source>
        <strain evidence="2">ATCC 14581 / DSM 32 / JCM 2506 / NBRC 15308 / NCIMB 9376 / NCTC 10342 / NRRL B-14308 / VKM B-512</strain>
    </source>
</reference>
<dbReference type="Proteomes" id="UP000031829">
    <property type="component" value="Chromosome"/>
</dbReference>
<dbReference type="HOGENOM" id="CLU_2822153_0_0_9"/>
<evidence type="ECO:0000313" key="2">
    <source>
        <dbReference type="Proteomes" id="UP000031829"/>
    </source>
</evidence>
<sequence length="66" mass="7263">MVQEGLGITIATKRDILSLPEQVVSRELQPNTFREINIAVLDTKATSKATDAFIQTARALFTDEDA</sequence>
<proteinExistence type="predicted"/>
<gene>
    <name evidence="1" type="ORF">BG04_534</name>
</gene>
<protein>
    <recommendedName>
        <fullName evidence="3">LysR substrate-binding domain-containing protein</fullName>
    </recommendedName>
</protein>
<evidence type="ECO:0000313" key="1">
    <source>
        <dbReference type="EMBL" id="AJI24277.1"/>
    </source>
</evidence>
<dbReference type="GeneID" id="93644038"/>
<organism evidence="1 2">
    <name type="scientific">Priestia megaterium (strain ATCC 14581 / DSM 32 / CCUG 1817 / JCM 2506 / NBRC 15308 / NCIMB 9376 / NCTC 10342 / NRRL B-14308 / VKM B-512 / Ford 19)</name>
    <name type="common">Bacillus megaterium</name>
    <dbReference type="NCBI Taxonomy" id="1348623"/>
    <lineage>
        <taxon>Bacteria</taxon>
        <taxon>Bacillati</taxon>
        <taxon>Bacillota</taxon>
        <taxon>Bacilli</taxon>
        <taxon>Bacillales</taxon>
        <taxon>Bacillaceae</taxon>
        <taxon>Priestia</taxon>
    </lineage>
</organism>
<dbReference type="RefSeq" id="WP_034649948.1">
    <property type="nucleotide sequence ID" value="NZ_BCVB01000012.1"/>
</dbReference>
<dbReference type="KEGG" id="bmeg:BG04_534"/>
<evidence type="ECO:0008006" key="3">
    <source>
        <dbReference type="Google" id="ProtNLM"/>
    </source>
</evidence>
<dbReference type="EMBL" id="CP009920">
    <property type="protein sequence ID" value="AJI24277.1"/>
    <property type="molecule type" value="Genomic_DNA"/>
</dbReference>
<name>A0A0B6ASZ1_PRIM2</name>
<dbReference type="AlphaFoldDB" id="A0A0B6ASZ1"/>